<dbReference type="PANTHER" id="PTHR33165">
    <property type="entry name" value="F-BOX DOMAIN CONTAINING PROTEIN-LIKE-RELATED"/>
    <property type="match status" value="1"/>
</dbReference>
<evidence type="ECO:0000313" key="2">
    <source>
        <dbReference type="EMBL" id="RLM84908.1"/>
    </source>
</evidence>
<dbReference type="AlphaFoldDB" id="A0A3L6QN56"/>
<accession>A0A3L6QN56</accession>
<protein>
    <recommendedName>
        <fullName evidence="1">KIB1-4 beta-propeller domain-containing protein</fullName>
    </recommendedName>
</protein>
<dbReference type="OrthoDB" id="585353at2759"/>
<comment type="caution">
    <text evidence="2">The sequence shown here is derived from an EMBL/GenBank/DDBJ whole genome shotgun (WGS) entry which is preliminary data.</text>
</comment>
<dbReference type="Proteomes" id="UP000275267">
    <property type="component" value="Unassembled WGS sequence"/>
</dbReference>
<sequence length="474" mass="52655">MAAAAGPLRQGVSLRVGGGDREAAAAPDWASLHVDLTQLIAARVLATGGFVDYVRFRAVCPHWRAAAASPRGRALLDPRFHPRRWMLFPEGFGRFPGHRADGGHARFFDLSAAGAFVRVPLPELKNHCVLDSPDGLLLLQRDGDSAVRLLHPFTRDVAEFPDMNCLAYQLHQLEYELTVDPLYNFKNWFYSTSRCLHQARKLCAAVNITATGAITVMLALHSIGRVAFASAGDAEWTISSWKMNQLDRALPYQGKLYVVTWEDGLTHVSLIDPPPPVPWCEGEELPSVSALPSPKTIVTCSSDEIHLPSLVELDSEILLVGYNDSSFSHILVLKLADLVLGRTMPVTRIDNHVLFAGARSLCVSSSWLPSIGESSVVCFHAGENYLAQYNLSTGTWSPACDAHLMLSPPPRPCSLIHHMYTCCDRQFWNKGLMFCFKAEPEWWAMRSSRYGVWQNPCKNPVTGLINVEIQPYWY</sequence>
<gene>
    <name evidence="2" type="ORF">C2845_PM04G03940</name>
</gene>
<keyword evidence="3" id="KW-1185">Reference proteome</keyword>
<name>A0A3L6QN56_PANMI</name>
<evidence type="ECO:0000259" key="1">
    <source>
        <dbReference type="Pfam" id="PF03478"/>
    </source>
</evidence>
<organism evidence="2 3">
    <name type="scientific">Panicum miliaceum</name>
    <name type="common">Proso millet</name>
    <name type="synonym">Broomcorn millet</name>
    <dbReference type="NCBI Taxonomy" id="4540"/>
    <lineage>
        <taxon>Eukaryota</taxon>
        <taxon>Viridiplantae</taxon>
        <taxon>Streptophyta</taxon>
        <taxon>Embryophyta</taxon>
        <taxon>Tracheophyta</taxon>
        <taxon>Spermatophyta</taxon>
        <taxon>Magnoliopsida</taxon>
        <taxon>Liliopsida</taxon>
        <taxon>Poales</taxon>
        <taxon>Poaceae</taxon>
        <taxon>PACMAD clade</taxon>
        <taxon>Panicoideae</taxon>
        <taxon>Panicodae</taxon>
        <taxon>Paniceae</taxon>
        <taxon>Panicinae</taxon>
        <taxon>Panicum</taxon>
        <taxon>Panicum sect. Panicum</taxon>
    </lineage>
</organism>
<reference evidence="3" key="1">
    <citation type="journal article" date="2019" name="Nat. Commun.">
        <title>The genome of broomcorn millet.</title>
        <authorList>
            <person name="Zou C."/>
            <person name="Miki D."/>
            <person name="Li D."/>
            <person name="Tang Q."/>
            <person name="Xiao L."/>
            <person name="Rajput S."/>
            <person name="Deng P."/>
            <person name="Jia W."/>
            <person name="Huang R."/>
            <person name="Zhang M."/>
            <person name="Sun Y."/>
            <person name="Hu J."/>
            <person name="Fu X."/>
            <person name="Schnable P.S."/>
            <person name="Li F."/>
            <person name="Zhang H."/>
            <person name="Feng B."/>
            <person name="Zhu X."/>
            <person name="Liu R."/>
            <person name="Schnable J.C."/>
            <person name="Zhu J.-K."/>
            <person name="Zhang H."/>
        </authorList>
    </citation>
    <scope>NUCLEOTIDE SEQUENCE [LARGE SCALE GENOMIC DNA]</scope>
</reference>
<feature type="domain" description="KIB1-4 beta-propeller" evidence="1">
    <location>
        <begin position="107"/>
        <end position="376"/>
    </location>
</feature>
<proteinExistence type="predicted"/>
<dbReference type="Pfam" id="PF03478">
    <property type="entry name" value="Beta-prop_KIB1-4"/>
    <property type="match status" value="1"/>
</dbReference>
<dbReference type="STRING" id="4540.A0A3L6QN56"/>
<dbReference type="EMBL" id="PQIB02000011">
    <property type="protein sequence ID" value="RLM84908.1"/>
    <property type="molecule type" value="Genomic_DNA"/>
</dbReference>
<dbReference type="InterPro" id="IPR005174">
    <property type="entry name" value="KIB1-4_b-propeller"/>
</dbReference>
<dbReference type="PANTHER" id="PTHR33165:SF91">
    <property type="entry name" value="OS07G0177000 PROTEIN"/>
    <property type="match status" value="1"/>
</dbReference>
<evidence type="ECO:0000313" key="3">
    <source>
        <dbReference type="Proteomes" id="UP000275267"/>
    </source>
</evidence>